<dbReference type="NCBIfam" id="NF033233">
    <property type="entry name" value="twin_helix"/>
    <property type="match status" value="1"/>
</dbReference>
<dbReference type="InterPro" id="IPR021313">
    <property type="entry name" value="DUF2909"/>
</dbReference>
<gene>
    <name evidence="2" type="ORF">QLH52_17945</name>
</gene>
<dbReference type="EMBL" id="JAXARY010000018">
    <property type="protein sequence ID" value="MDX8129186.1"/>
    <property type="molecule type" value="Genomic_DNA"/>
</dbReference>
<name>A0ABU4UIA8_9GAMM</name>
<accession>A0ABU4UIA8</accession>
<comment type="caution">
    <text evidence="2">The sequence shown here is derived from an EMBL/GenBank/DDBJ whole genome shotgun (WGS) entry which is preliminary data.</text>
</comment>
<keyword evidence="3" id="KW-1185">Reference proteome</keyword>
<feature type="transmembrane region" description="Helical" evidence="1">
    <location>
        <begin position="76"/>
        <end position="95"/>
    </location>
</feature>
<reference evidence="2 3" key="1">
    <citation type="submission" date="2023-11" db="EMBL/GenBank/DDBJ databases">
        <authorList>
            <person name="Ouyang M.-Y."/>
        </authorList>
    </citation>
    <scope>NUCLEOTIDE SEQUENCE [LARGE SCALE GENOMIC DNA]</scope>
    <source>
        <strain evidence="2 3">OY6</strain>
    </source>
</reference>
<dbReference type="RefSeq" id="WP_319962454.1">
    <property type="nucleotide sequence ID" value="NZ_JAXARY010000018.1"/>
</dbReference>
<keyword evidence="1" id="KW-1133">Transmembrane helix</keyword>
<dbReference type="Proteomes" id="UP001284537">
    <property type="component" value="Unassembled WGS sequence"/>
</dbReference>
<protein>
    <submittedName>
        <fullName evidence="2">Twin transmembrane helix small protein</fullName>
    </submittedName>
</protein>
<keyword evidence="1" id="KW-0472">Membrane</keyword>
<sequence length="117" mass="12802">MIIGDCSSVDMCYWQAYLNRRECRFLFIIAAMLIKTLTIVAFLAIVISLGSALFHIVKHKEDSDSAKTAKALTMRIGLSLALFVLLFIAYATGMVQPHGIGARMHANQNPATATSNP</sequence>
<evidence type="ECO:0000313" key="3">
    <source>
        <dbReference type="Proteomes" id="UP001284537"/>
    </source>
</evidence>
<feature type="transmembrane region" description="Helical" evidence="1">
    <location>
        <begin position="25"/>
        <end position="56"/>
    </location>
</feature>
<evidence type="ECO:0000313" key="2">
    <source>
        <dbReference type="EMBL" id="MDX8129186.1"/>
    </source>
</evidence>
<organism evidence="2 3">
    <name type="scientific">Methylomonas defluvii</name>
    <dbReference type="NCBI Taxonomy" id="3045149"/>
    <lineage>
        <taxon>Bacteria</taxon>
        <taxon>Pseudomonadati</taxon>
        <taxon>Pseudomonadota</taxon>
        <taxon>Gammaproteobacteria</taxon>
        <taxon>Methylococcales</taxon>
        <taxon>Methylococcaceae</taxon>
        <taxon>Methylomonas</taxon>
    </lineage>
</organism>
<proteinExistence type="predicted"/>
<evidence type="ECO:0000256" key="1">
    <source>
        <dbReference type="SAM" id="Phobius"/>
    </source>
</evidence>
<dbReference type="Pfam" id="PF11137">
    <property type="entry name" value="DUF2909"/>
    <property type="match status" value="1"/>
</dbReference>
<keyword evidence="1 2" id="KW-0812">Transmembrane</keyword>